<accession>A0AAQ3QHA5</accession>
<dbReference type="AlphaFoldDB" id="A0AAQ3QHA5"/>
<evidence type="ECO:0000313" key="2">
    <source>
        <dbReference type="EMBL" id="WOL08190.1"/>
    </source>
</evidence>
<name>A0AAQ3QHA5_9LILI</name>
<gene>
    <name evidence="2" type="ORF">Cni_G16942</name>
</gene>
<protein>
    <submittedName>
        <fullName evidence="2">Uncharacterized protein</fullName>
    </submittedName>
</protein>
<feature type="compositionally biased region" description="Basic and acidic residues" evidence="1">
    <location>
        <begin position="92"/>
        <end position="110"/>
    </location>
</feature>
<organism evidence="2 3">
    <name type="scientific">Canna indica</name>
    <name type="common">Indian-shot</name>
    <dbReference type="NCBI Taxonomy" id="4628"/>
    <lineage>
        <taxon>Eukaryota</taxon>
        <taxon>Viridiplantae</taxon>
        <taxon>Streptophyta</taxon>
        <taxon>Embryophyta</taxon>
        <taxon>Tracheophyta</taxon>
        <taxon>Spermatophyta</taxon>
        <taxon>Magnoliopsida</taxon>
        <taxon>Liliopsida</taxon>
        <taxon>Zingiberales</taxon>
        <taxon>Cannaceae</taxon>
        <taxon>Canna</taxon>
    </lineage>
</organism>
<sequence length="165" mass="18223">MRKSIAGKPEEAVVERVGWSGVKCKLGMIKVKKKKTFCTDQSVYVNIDLSVNIDLRLGSQRKPKMRKTCRNEEVRGSRLLGSRRKSLSSKSGGRESVRAADAEGRGPRAEGEGCRLEAFLVPKLSLRYSGVKPFGLFLQEVVLELKLGSFGPLIGEVLAIEPFDQ</sequence>
<reference evidence="2 3" key="1">
    <citation type="submission" date="2023-10" db="EMBL/GenBank/DDBJ databases">
        <title>Chromosome-scale genome assembly provides insights into flower coloration mechanisms of Canna indica.</title>
        <authorList>
            <person name="Li C."/>
        </authorList>
    </citation>
    <scope>NUCLEOTIDE SEQUENCE [LARGE SCALE GENOMIC DNA]</scope>
    <source>
        <tissue evidence="2">Flower</tissue>
    </source>
</reference>
<proteinExistence type="predicted"/>
<evidence type="ECO:0000313" key="3">
    <source>
        <dbReference type="Proteomes" id="UP001327560"/>
    </source>
</evidence>
<dbReference type="Proteomes" id="UP001327560">
    <property type="component" value="Chromosome 5"/>
</dbReference>
<evidence type="ECO:0000256" key="1">
    <source>
        <dbReference type="SAM" id="MobiDB-lite"/>
    </source>
</evidence>
<keyword evidence="3" id="KW-1185">Reference proteome</keyword>
<dbReference type="EMBL" id="CP136894">
    <property type="protein sequence ID" value="WOL08190.1"/>
    <property type="molecule type" value="Genomic_DNA"/>
</dbReference>
<feature type="region of interest" description="Disordered" evidence="1">
    <location>
        <begin position="79"/>
        <end position="110"/>
    </location>
</feature>